<dbReference type="OMA" id="HIPWRTA"/>
<gene>
    <name evidence="2" type="primary">CEP78</name>
</gene>
<organism evidence="2 3">
    <name type="scientific">Electrophorus electricus</name>
    <name type="common">Electric eel</name>
    <name type="synonym">Gymnotus electricus</name>
    <dbReference type="NCBI Taxonomy" id="8005"/>
    <lineage>
        <taxon>Eukaryota</taxon>
        <taxon>Metazoa</taxon>
        <taxon>Chordata</taxon>
        <taxon>Craniata</taxon>
        <taxon>Vertebrata</taxon>
        <taxon>Euteleostomi</taxon>
        <taxon>Actinopterygii</taxon>
        <taxon>Neopterygii</taxon>
        <taxon>Teleostei</taxon>
        <taxon>Ostariophysi</taxon>
        <taxon>Gymnotiformes</taxon>
        <taxon>Gymnotoidei</taxon>
        <taxon>Gymnotidae</taxon>
        <taxon>Electrophorus</taxon>
    </lineage>
</organism>
<dbReference type="GO" id="GO:0044782">
    <property type="term" value="P:cilium organization"/>
    <property type="evidence" value="ECO:0007669"/>
    <property type="project" value="TreeGrafter"/>
</dbReference>
<dbReference type="Ensembl" id="ENSEEET00000001310.2">
    <property type="protein sequence ID" value="ENSEEEP00000001279.2"/>
    <property type="gene ID" value="ENSEEEG00000000869.2"/>
</dbReference>
<dbReference type="GO" id="GO:0036064">
    <property type="term" value="C:ciliary basal body"/>
    <property type="evidence" value="ECO:0007669"/>
    <property type="project" value="TreeGrafter"/>
</dbReference>
<dbReference type="STRING" id="8005.ENSEEEP00000001279"/>
<dbReference type="PRINTS" id="PR02062">
    <property type="entry name" value="CENTROSOME78"/>
</dbReference>
<dbReference type="SUPFAM" id="SSF52047">
    <property type="entry name" value="RNI-like"/>
    <property type="match status" value="1"/>
</dbReference>
<name>A0A4W4DQR1_ELEEL</name>
<dbReference type="PANTHER" id="PTHR24110:SF3">
    <property type="entry name" value="CENTROSOMAL PROTEIN OF 78 KDA"/>
    <property type="match status" value="1"/>
</dbReference>
<evidence type="ECO:0008006" key="4">
    <source>
        <dbReference type="Google" id="ProtNLM"/>
    </source>
</evidence>
<evidence type="ECO:0000256" key="1">
    <source>
        <dbReference type="SAM" id="Coils"/>
    </source>
</evidence>
<reference evidence="2" key="5">
    <citation type="submission" date="2025-09" db="UniProtKB">
        <authorList>
            <consortium name="Ensembl"/>
        </authorList>
    </citation>
    <scope>IDENTIFICATION</scope>
</reference>
<proteinExistence type="predicted"/>
<reference evidence="2" key="3">
    <citation type="submission" date="2020-05" db="EMBL/GenBank/DDBJ databases">
        <title>Electrophorus electricus (electric eel) genome, fEleEle1, primary haplotype.</title>
        <authorList>
            <person name="Myers G."/>
            <person name="Meyer A."/>
            <person name="Fedrigo O."/>
            <person name="Formenti G."/>
            <person name="Rhie A."/>
            <person name="Tracey A."/>
            <person name="Sims Y."/>
            <person name="Jarvis E.D."/>
        </authorList>
    </citation>
    <scope>NUCLEOTIDE SEQUENCE [LARGE SCALE GENOMIC DNA]</scope>
</reference>
<dbReference type="Proteomes" id="UP000314983">
    <property type="component" value="Chromosome 18"/>
</dbReference>
<dbReference type="AlphaFoldDB" id="A0A4W4DQR1"/>
<dbReference type="PANTHER" id="PTHR24110">
    <property type="entry name" value="CENTROSOMAL PROTEIN OF 78 KDA"/>
    <property type="match status" value="1"/>
</dbReference>
<reference evidence="3" key="2">
    <citation type="journal article" date="2017" name="Sci. Adv.">
        <title>A tail of two voltages: Proteomic comparison of the three electric organs of the electric eel.</title>
        <authorList>
            <person name="Traeger L.L."/>
            <person name="Sabat G."/>
            <person name="Barrett-Wilt G.A."/>
            <person name="Wells G.B."/>
            <person name="Sussman M.R."/>
        </authorList>
    </citation>
    <scope>NUCLEOTIDE SEQUENCE [LARGE SCALE GENOMIC DNA]</scope>
</reference>
<feature type="coiled-coil region" evidence="1">
    <location>
        <begin position="207"/>
        <end position="250"/>
    </location>
</feature>
<dbReference type="InterPro" id="IPR026212">
    <property type="entry name" value="Cep78"/>
</dbReference>
<evidence type="ECO:0000313" key="3">
    <source>
        <dbReference type="Proteomes" id="UP000314983"/>
    </source>
</evidence>
<keyword evidence="3" id="KW-1185">Reference proteome</keyword>
<dbReference type="InterPro" id="IPR032675">
    <property type="entry name" value="LRR_dom_sf"/>
</dbReference>
<keyword evidence="1" id="KW-0175">Coiled coil</keyword>
<dbReference type="GO" id="GO:0005813">
    <property type="term" value="C:centrosome"/>
    <property type="evidence" value="ECO:0007669"/>
    <property type="project" value="TreeGrafter"/>
</dbReference>
<sequence>MANIIKHQAMRRHSVAWAESLRYRKAEFEAMGGLRRITFNDNILIGDRGVTALAQELTEDLWVKAVDLQRCGISNEGAQILEKMLRSNSILCVLDIRRNPLVDNELVKAVIKKVLMNTKGQDSQVTHRPPPAKCLRQRFSSSTDFVLRTSSEGSRRASSAVCGWRPLRPGSSAHIPWRTAARQIALYVSIPFACLFQQCNSPFHLQVELEECRRRLAEERNARLETNSRLVELELENSRLRSLNQSLSNVHVSHSVLEDEGVLDSIEASFHKFHAFLDLLKDAGLGQLASMAGIKQADFGLLGRPQLSSTGRTGQGDKGLVLRAEGTAVGGVTLHSLQKAEGVFYPKHQTGTSQLLFDASGSYREDFSEDKVSLSSRSSSISQVGSGRHAALEVQTDAVGWAGL</sequence>
<accession>A0A4W4DQR1</accession>
<dbReference type="Gene3D" id="3.80.10.10">
    <property type="entry name" value="Ribonuclease Inhibitor"/>
    <property type="match status" value="1"/>
</dbReference>
<dbReference type="GeneTree" id="ENSGT00390000013287"/>
<dbReference type="FunFam" id="3.80.10.10:FF:000948">
    <property type="entry name" value="Centrosomal protein 78"/>
    <property type="match status" value="1"/>
</dbReference>
<evidence type="ECO:0000313" key="2">
    <source>
        <dbReference type="Ensembl" id="ENSEEEP00000001279.2"/>
    </source>
</evidence>
<reference evidence="3" key="1">
    <citation type="journal article" date="2014" name="Science">
        <title>Nonhuman genetics. Genomic basis for the convergent evolution of electric organs.</title>
        <authorList>
            <person name="Gallant J.R."/>
            <person name="Traeger L.L."/>
            <person name="Volkening J.D."/>
            <person name="Moffett H."/>
            <person name="Chen P.H."/>
            <person name="Novina C.D."/>
            <person name="Phillips G.N.Jr."/>
            <person name="Anand R."/>
            <person name="Wells G.B."/>
            <person name="Pinch M."/>
            <person name="Guth R."/>
            <person name="Unguez G.A."/>
            <person name="Albert J.S."/>
            <person name="Zakon H.H."/>
            <person name="Samanta M.P."/>
            <person name="Sussman M.R."/>
        </authorList>
    </citation>
    <scope>NUCLEOTIDE SEQUENCE [LARGE SCALE GENOMIC DNA]</scope>
</reference>
<protein>
    <recommendedName>
        <fullName evidence="4">Centrosomal protein 78</fullName>
    </recommendedName>
</protein>
<reference evidence="2" key="4">
    <citation type="submission" date="2025-08" db="UniProtKB">
        <authorList>
            <consortium name="Ensembl"/>
        </authorList>
    </citation>
    <scope>IDENTIFICATION</scope>
</reference>